<gene>
    <name evidence="7" type="ORF">Syun_025797</name>
</gene>
<evidence type="ECO:0000256" key="4">
    <source>
        <dbReference type="ARBA" id="ARBA00023136"/>
    </source>
</evidence>
<keyword evidence="3" id="KW-0808">Transferase</keyword>
<dbReference type="GO" id="GO:0016020">
    <property type="term" value="C:membrane"/>
    <property type="evidence" value="ECO:0007669"/>
    <property type="project" value="UniProtKB-SubCell"/>
</dbReference>
<dbReference type="InterPro" id="IPR003406">
    <property type="entry name" value="Glyco_trans_14"/>
</dbReference>
<proteinExistence type="predicted"/>
<dbReference type="EMBL" id="JBBNAF010000011">
    <property type="protein sequence ID" value="KAK9098752.1"/>
    <property type="molecule type" value="Genomic_DNA"/>
</dbReference>
<evidence type="ECO:0000256" key="6">
    <source>
        <dbReference type="SAM" id="MobiDB-lite"/>
    </source>
</evidence>
<dbReference type="Pfam" id="PF02485">
    <property type="entry name" value="Branch"/>
    <property type="match status" value="1"/>
</dbReference>
<comment type="caution">
    <text evidence="7">The sequence shown here is derived from an EMBL/GenBank/DDBJ whole genome shotgun (WGS) entry which is preliminary data.</text>
</comment>
<keyword evidence="8" id="KW-1185">Reference proteome</keyword>
<reference evidence="7 8" key="1">
    <citation type="submission" date="2024-01" db="EMBL/GenBank/DDBJ databases">
        <title>Genome assemblies of Stephania.</title>
        <authorList>
            <person name="Yang L."/>
        </authorList>
    </citation>
    <scope>NUCLEOTIDE SEQUENCE [LARGE SCALE GENOMIC DNA]</scope>
    <source>
        <strain evidence="7">YNDBR</strain>
        <tissue evidence="7">Leaf</tissue>
    </source>
</reference>
<protein>
    <submittedName>
        <fullName evidence="7">Uncharacterized protein</fullName>
    </submittedName>
</protein>
<name>A0AAP0EV89_9MAGN</name>
<organism evidence="7 8">
    <name type="scientific">Stephania yunnanensis</name>
    <dbReference type="NCBI Taxonomy" id="152371"/>
    <lineage>
        <taxon>Eukaryota</taxon>
        <taxon>Viridiplantae</taxon>
        <taxon>Streptophyta</taxon>
        <taxon>Embryophyta</taxon>
        <taxon>Tracheophyta</taxon>
        <taxon>Spermatophyta</taxon>
        <taxon>Magnoliopsida</taxon>
        <taxon>Ranunculales</taxon>
        <taxon>Menispermaceae</taxon>
        <taxon>Menispermoideae</taxon>
        <taxon>Cissampelideae</taxon>
        <taxon>Stephania</taxon>
    </lineage>
</organism>
<keyword evidence="2" id="KW-0328">Glycosyltransferase</keyword>
<dbReference type="Proteomes" id="UP001420932">
    <property type="component" value="Unassembled WGS sequence"/>
</dbReference>
<evidence type="ECO:0000256" key="2">
    <source>
        <dbReference type="ARBA" id="ARBA00022676"/>
    </source>
</evidence>
<evidence type="ECO:0000256" key="5">
    <source>
        <dbReference type="ARBA" id="ARBA00023180"/>
    </source>
</evidence>
<dbReference type="InterPro" id="IPR044610">
    <property type="entry name" value="GLCAT14A/B/C"/>
</dbReference>
<sequence>MLLPSLPLLTPRTTVAAPHSGAPTTSSPPSPPRLCTPRPRHSPNPPSFFLPPWSLSTELFPVPSLYSRRKPHTLQSRDPYLPYPCIPTLRLPKPTKLTQRIFSASISGRRNWGALIVPSQIGVAPVSWKREPRCQIFELFAHFPAVAGALRMNGGGGAKFYSNLLLDFEGAKSRLGGGLDLIVDDGGDANLLIHEGVKVEDKFAKSGKVLDPNDHEFLWKKTRRRILDIDDRFPWISWNLMDLKGLDPNPSKSYIGRGSAWMMLSRSFIDYCIWGWDSLPRVVLMYYANFLSSPEGYFHTVICNADEFQNTTVSHDLHFISWDNPPKQHPHFLTTDDFQRMVDSNAPFARKFSHNEAALERIDKELLGRSADGFVHGGWFGDGNTNSSLPSYIMKNTTNIRPGAGAERIQRLISGLLSDKDFHGKQCV</sequence>
<keyword evidence="4" id="KW-0472">Membrane</keyword>
<keyword evidence="5" id="KW-0325">Glycoprotein</keyword>
<comment type="subcellular location">
    <subcellularLocation>
        <location evidence="1">Membrane</location>
        <topology evidence="1">Single-pass type II membrane protein</topology>
    </subcellularLocation>
</comment>
<accession>A0AAP0EV89</accession>
<evidence type="ECO:0000256" key="1">
    <source>
        <dbReference type="ARBA" id="ARBA00004606"/>
    </source>
</evidence>
<dbReference type="GO" id="GO:0015020">
    <property type="term" value="F:glucuronosyltransferase activity"/>
    <property type="evidence" value="ECO:0007669"/>
    <property type="project" value="InterPro"/>
</dbReference>
<dbReference type="PANTHER" id="PTHR45719:SF5">
    <property type="entry name" value="BETA-GLUCURONOSYLTRANSFERASE GLCAT14B-LIKE"/>
    <property type="match status" value="1"/>
</dbReference>
<evidence type="ECO:0000256" key="3">
    <source>
        <dbReference type="ARBA" id="ARBA00022679"/>
    </source>
</evidence>
<dbReference type="Gene3D" id="3.40.50.1480">
    <property type="entry name" value="Adenosylhomocysteinase-like"/>
    <property type="match status" value="1"/>
</dbReference>
<dbReference type="InterPro" id="IPR042172">
    <property type="entry name" value="Adenosylhomocyst_ase-like_sf"/>
</dbReference>
<dbReference type="AlphaFoldDB" id="A0AAP0EV89"/>
<feature type="region of interest" description="Disordered" evidence="6">
    <location>
        <begin position="1"/>
        <end position="43"/>
    </location>
</feature>
<dbReference type="SUPFAM" id="SSF52283">
    <property type="entry name" value="Formate/glycerate dehydrogenase catalytic domain-like"/>
    <property type="match status" value="1"/>
</dbReference>
<evidence type="ECO:0000313" key="7">
    <source>
        <dbReference type="EMBL" id="KAK9098752.1"/>
    </source>
</evidence>
<feature type="compositionally biased region" description="Low complexity" evidence="6">
    <location>
        <begin position="1"/>
        <end position="14"/>
    </location>
</feature>
<dbReference type="PANTHER" id="PTHR45719">
    <property type="entry name" value="GLYCOSYLTRANSFERASE"/>
    <property type="match status" value="1"/>
</dbReference>
<evidence type="ECO:0000313" key="8">
    <source>
        <dbReference type="Proteomes" id="UP001420932"/>
    </source>
</evidence>